<keyword evidence="9" id="KW-1185">Reference proteome</keyword>
<dbReference type="SFLD" id="SFLDG01168">
    <property type="entry name" value="Ferric_reductase_subgroup_(FRE"/>
    <property type="match status" value="1"/>
</dbReference>
<gene>
    <name evidence="8" type="ORF">V7S43_010696</name>
</gene>
<evidence type="ECO:0000259" key="7">
    <source>
        <dbReference type="PROSITE" id="PS51384"/>
    </source>
</evidence>
<dbReference type="Gene3D" id="2.40.30.10">
    <property type="entry name" value="Translation factors"/>
    <property type="match status" value="1"/>
</dbReference>
<comment type="caution">
    <text evidence="8">The sequence shown here is derived from an EMBL/GenBank/DDBJ whole genome shotgun (WGS) entry which is preliminary data.</text>
</comment>
<evidence type="ECO:0000256" key="1">
    <source>
        <dbReference type="ARBA" id="ARBA00004141"/>
    </source>
</evidence>
<sequence>MNSTSVASSPQSPYTPPGVPILEDNVWSDSGCSWDDSTAEAFSGEPTTGENVFMAPHLRQEVCSMRILQWWLRLRWSLSRYLFSVPIPFFTADFGIKVGDIVVVFPVILALLVVSAVQAANCDVKGSGIPPSIALAAVFASTVRNNSMLIVLTGISFERALFYHKLFAFVTIILTALHGLAYIWARRDDQFEHHPKVALGMIGFLAMVVLYLLSLGYICRQYHEFFVRTHWILFIVIFVAAVLHGGVIALVGVFPWEIDMVFRLIYRARIYSHGTLCGTKPRPMTNDVYIGNPPISSTEKNTQQYGVAAPDRIQVFQLPGDITCIQFPRVRRETGEEFKYKAGQYAFLCLPTISPLEWHPFSFSSSPHEELVTFHIKAVGDWTLKLLQTAPETRSEGEAPFEMMIDGPYGNLSIDIEDSATYSNFVFFAGGMGVTPMRAIANSLHSQCYLEKARMIHRLRFVWAVSDSESLQALMNSDICRYRSNLKGSYLPDVLLCPTTLNVSTETFSTEIYLTRGLVGSQISLDPQLSKCLWCHRRPDIERILREMGQQATKHGNSCVAVLVCGPESMAADVITTSIHLSREMKLHFDVHIEHFAL</sequence>
<feature type="transmembrane region" description="Helical" evidence="6">
    <location>
        <begin position="197"/>
        <end position="219"/>
    </location>
</feature>
<evidence type="ECO:0000256" key="6">
    <source>
        <dbReference type="SAM" id="Phobius"/>
    </source>
</evidence>
<dbReference type="InterPro" id="IPR017927">
    <property type="entry name" value="FAD-bd_FR_type"/>
</dbReference>
<dbReference type="Pfam" id="PF08022">
    <property type="entry name" value="FAD_binding_8"/>
    <property type="match status" value="1"/>
</dbReference>
<accession>A0ABD3FC75</accession>
<dbReference type="Pfam" id="PF08030">
    <property type="entry name" value="NAD_binding_6"/>
    <property type="match status" value="1"/>
</dbReference>
<name>A0ABD3FC75_9STRA</name>
<dbReference type="SFLD" id="SFLDS00052">
    <property type="entry name" value="Ferric_Reductase_Domain"/>
    <property type="match status" value="1"/>
</dbReference>
<dbReference type="InterPro" id="IPR017938">
    <property type="entry name" value="Riboflavin_synthase-like_b-brl"/>
</dbReference>
<comment type="subcellular location">
    <subcellularLocation>
        <location evidence="1">Membrane</location>
        <topology evidence="1">Multi-pass membrane protein</topology>
    </subcellularLocation>
</comment>
<proteinExistence type="predicted"/>
<dbReference type="AlphaFoldDB" id="A0ABD3FC75"/>
<dbReference type="PANTHER" id="PTHR11972">
    <property type="entry name" value="NADPH OXIDASE"/>
    <property type="match status" value="1"/>
</dbReference>
<dbReference type="Proteomes" id="UP001632037">
    <property type="component" value="Unassembled WGS sequence"/>
</dbReference>
<keyword evidence="2 6" id="KW-0812">Transmembrane</keyword>
<feature type="transmembrane region" description="Helical" evidence="6">
    <location>
        <begin position="166"/>
        <end position="185"/>
    </location>
</feature>
<organism evidence="8 9">
    <name type="scientific">Phytophthora oleae</name>
    <dbReference type="NCBI Taxonomy" id="2107226"/>
    <lineage>
        <taxon>Eukaryota</taxon>
        <taxon>Sar</taxon>
        <taxon>Stramenopiles</taxon>
        <taxon>Oomycota</taxon>
        <taxon>Peronosporomycetes</taxon>
        <taxon>Peronosporales</taxon>
        <taxon>Peronosporaceae</taxon>
        <taxon>Phytophthora</taxon>
    </lineage>
</organism>
<dbReference type="InterPro" id="IPR050369">
    <property type="entry name" value="RBOH/FRE"/>
</dbReference>
<evidence type="ECO:0000256" key="4">
    <source>
        <dbReference type="ARBA" id="ARBA00023002"/>
    </source>
</evidence>
<dbReference type="InterPro" id="IPR013130">
    <property type="entry name" value="Fe3_Rdtase_TM_dom"/>
</dbReference>
<evidence type="ECO:0000256" key="2">
    <source>
        <dbReference type="ARBA" id="ARBA00022692"/>
    </source>
</evidence>
<keyword evidence="3 6" id="KW-1133">Transmembrane helix</keyword>
<dbReference type="CDD" id="cd06186">
    <property type="entry name" value="NOX_Duox_like_FAD_NADP"/>
    <property type="match status" value="1"/>
</dbReference>
<evidence type="ECO:0000256" key="3">
    <source>
        <dbReference type="ARBA" id="ARBA00022989"/>
    </source>
</evidence>
<dbReference type="EMBL" id="JBIMZQ010000024">
    <property type="protein sequence ID" value="KAL3664373.1"/>
    <property type="molecule type" value="Genomic_DNA"/>
</dbReference>
<keyword evidence="4" id="KW-0560">Oxidoreductase</keyword>
<feature type="transmembrane region" description="Helical" evidence="6">
    <location>
        <begin position="101"/>
        <end position="120"/>
    </location>
</feature>
<dbReference type="GO" id="GO:0016491">
    <property type="term" value="F:oxidoreductase activity"/>
    <property type="evidence" value="ECO:0007669"/>
    <property type="project" value="UniProtKB-KW"/>
</dbReference>
<feature type="domain" description="FAD-binding FR-type" evidence="7">
    <location>
        <begin position="300"/>
        <end position="415"/>
    </location>
</feature>
<feature type="transmembrane region" description="Helical" evidence="6">
    <location>
        <begin position="231"/>
        <end position="256"/>
    </location>
</feature>
<evidence type="ECO:0000313" key="8">
    <source>
        <dbReference type="EMBL" id="KAL3664373.1"/>
    </source>
</evidence>
<dbReference type="InterPro" id="IPR013121">
    <property type="entry name" value="Fe_red_NAD-bd_6"/>
</dbReference>
<dbReference type="SUPFAM" id="SSF52343">
    <property type="entry name" value="Ferredoxin reductase-like, C-terminal NADP-linked domain"/>
    <property type="match status" value="1"/>
</dbReference>
<evidence type="ECO:0000256" key="5">
    <source>
        <dbReference type="ARBA" id="ARBA00023136"/>
    </source>
</evidence>
<dbReference type="PANTHER" id="PTHR11972:SF55">
    <property type="entry name" value="FERRIC REDUCTASE"/>
    <property type="match status" value="1"/>
</dbReference>
<dbReference type="InterPro" id="IPR013112">
    <property type="entry name" value="FAD-bd_8"/>
</dbReference>
<dbReference type="Pfam" id="PF01794">
    <property type="entry name" value="Ferric_reduct"/>
    <property type="match status" value="1"/>
</dbReference>
<protein>
    <recommendedName>
        <fullName evidence="7">FAD-binding FR-type domain-containing protein</fullName>
    </recommendedName>
</protein>
<dbReference type="GO" id="GO:0016020">
    <property type="term" value="C:membrane"/>
    <property type="evidence" value="ECO:0007669"/>
    <property type="project" value="UniProtKB-SubCell"/>
</dbReference>
<dbReference type="PROSITE" id="PS51384">
    <property type="entry name" value="FAD_FR"/>
    <property type="match status" value="1"/>
</dbReference>
<dbReference type="InterPro" id="IPR039261">
    <property type="entry name" value="FNR_nucleotide-bd"/>
</dbReference>
<feature type="transmembrane region" description="Helical" evidence="6">
    <location>
        <begin position="132"/>
        <end position="154"/>
    </location>
</feature>
<keyword evidence="5 6" id="KW-0472">Membrane</keyword>
<reference evidence="8 9" key="1">
    <citation type="submission" date="2024-09" db="EMBL/GenBank/DDBJ databases">
        <title>Genome sequencing and assembly of Phytophthora oleae, isolate VK10A, causative agent of rot of olive drupes.</title>
        <authorList>
            <person name="Conti Taguali S."/>
            <person name="Riolo M."/>
            <person name="La Spada F."/>
            <person name="Cacciola S.O."/>
            <person name="Dionisio G."/>
        </authorList>
    </citation>
    <scope>NUCLEOTIDE SEQUENCE [LARGE SCALE GENOMIC DNA]</scope>
    <source>
        <strain evidence="8 9">VK10A</strain>
    </source>
</reference>
<evidence type="ECO:0000313" key="9">
    <source>
        <dbReference type="Proteomes" id="UP001632037"/>
    </source>
</evidence>
<dbReference type="SUPFAM" id="SSF63380">
    <property type="entry name" value="Riboflavin synthase domain-like"/>
    <property type="match status" value="1"/>
</dbReference>
<dbReference type="Gene3D" id="3.40.50.80">
    <property type="entry name" value="Nucleotide-binding domain of ferredoxin-NADP reductase (FNR) module"/>
    <property type="match status" value="1"/>
</dbReference>